<feature type="transmembrane region" description="Helical" evidence="7">
    <location>
        <begin position="132"/>
        <end position="149"/>
    </location>
</feature>
<evidence type="ECO:0000256" key="5">
    <source>
        <dbReference type="ARBA" id="ARBA00022989"/>
    </source>
</evidence>
<evidence type="ECO:0000256" key="4">
    <source>
        <dbReference type="ARBA" id="ARBA00022692"/>
    </source>
</evidence>
<feature type="transmembrane region" description="Helical" evidence="7">
    <location>
        <begin position="324"/>
        <end position="347"/>
    </location>
</feature>
<keyword evidence="5 7" id="KW-1133">Transmembrane helix</keyword>
<keyword evidence="6 7" id="KW-0472">Membrane</keyword>
<evidence type="ECO:0000256" key="1">
    <source>
        <dbReference type="ARBA" id="ARBA00004651"/>
    </source>
</evidence>
<feature type="transmembrane region" description="Helical" evidence="7">
    <location>
        <begin position="12"/>
        <end position="37"/>
    </location>
</feature>
<reference evidence="8 9" key="1">
    <citation type="submission" date="2024-02" db="EMBL/GenBank/DDBJ databases">
        <title>Deinococcus carri NBRC 110142.</title>
        <authorList>
            <person name="Ichikawa N."/>
            <person name="Katano-Makiyama Y."/>
            <person name="Hidaka K."/>
        </authorList>
    </citation>
    <scope>NUCLEOTIDE SEQUENCE [LARGE SCALE GENOMIC DNA]</scope>
    <source>
        <strain evidence="8 9">NBRC 110142</strain>
    </source>
</reference>
<evidence type="ECO:0000313" key="9">
    <source>
        <dbReference type="Proteomes" id="UP001401887"/>
    </source>
</evidence>
<feature type="transmembrane region" description="Helical" evidence="7">
    <location>
        <begin position="290"/>
        <end position="312"/>
    </location>
</feature>
<dbReference type="EMBL" id="BAABRP010000010">
    <property type="protein sequence ID" value="GAA5513819.1"/>
    <property type="molecule type" value="Genomic_DNA"/>
</dbReference>
<feature type="transmembrane region" description="Helical" evidence="7">
    <location>
        <begin position="73"/>
        <end position="93"/>
    </location>
</feature>
<comment type="caution">
    <text evidence="8">The sequence shown here is derived from an EMBL/GenBank/DDBJ whole genome shotgun (WGS) entry which is preliminary data.</text>
</comment>
<gene>
    <name evidence="8" type="primary">yeiH_2</name>
    <name evidence="8" type="ORF">Dcar01_02567</name>
</gene>
<evidence type="ECO:0000256" key="2">
    <source>
        <dbReference type="ARBA" id="ARBA00007977"/>
    </source>
</evidence>
<proteinExistence type="inferred from homology"/>
<dbReference type="Pfam" id="PF03601">
    <property type="entry name" value="Cons_hypoth698"/>
    <property type="match status" value="1"/>
</dbReference>
<organism evidence="8 9">
    <name type="scientific">Deinococcus carri</name>
    <dbReference type="NCBI Taxonomy" id="1211323"/>
    <lineage>
        <taxon>Bacteria</taxon>
        <taxon>Thermotogati</taxon>
        <taxon>Deinococcota</taxon>
        <taxon>Deinococci</taxon>
        <taxon>Deinococcales</taxon>
        <taxon>Deinococcaceae</taxon>
        <taxon>Deinococcus</taxon>
    </lineage>
</organism>
<dbReference type="RefSeq" id="WP_345465769.1">
    <property type="nucleotide sequence ID" value="NZ_BAABRP010000010.1"/>
</dbReference>
<protein>
    <submittedName>
        <fullName evidence="8">UPF0324 inner membrane protein YeiH</fullName>
    </submittedName>
</protein>
<evidence type="ECO:0000256" key="6">
    <source>
        <dbReference type="ARBA" id="ARBA00023136"/>
    </source>
</evidence>
<feature type="transmembrane region" description="Helical" evidence="7">
    <location>
        <begin position="266"/>
        <end position="283"/>
    </location>
</feature>
<dbReference type="InterPro" id="IPR004630">
    <property type="entry name" value="UPF0324_YeiH-like"/>
</dbReference>
<feature type="transmembrane region" description="Helical" evidence="7">
    <location>
        <begin position="229"/>
        <end position="246"/>
    </location>
</feature>
<name>A0ABP9W8Z4_9DEIO</name>
<feature type="transmembrane region" description="Helical" evidence="7">
    <location>
        <begin position="99"/>
        <end position="120"/>
    </location>
</feature>
<sequence length="349" mass="36259">MSAVARSRPSPLFRLLPGLGLTLAVAALAVLVGNAGWGRSLGFSPLTLAIVLGMVLGNTVYPPLSRTCEAGVTFSKGTLLRAGIILYGFRLTWQQLLGVGAQGLLSAVFMLGSTFLLACLLGRWLRLDRQSAVLIGAGSSICGAAAVLATEPVVKAKAGQVTVAVATVVIFGTLSIFLYPAMNALHLWPFAGPAFGVYIGSSVHEVAQVVAAGKAVSASVADVAVTTKLIRVMLLAPFLLLLSAWWNGQAAASTAGNPRQPIPVPWFAFGFIAAALFNSLRLLPDSAVSLLLNVDTWLLTMAMAALGLTTHLSTLRQAGLKPLVLGGLLMVWLVVGGGLFQWGLAALHL</sequence>
<dbReference type="PANTHER" id="PTHR30106:SF2">
    <property type="entry name" value="UPF0324 INNER MEMBRANE PROTEIN YEIH"/>
    <property type="match status" value="1"/>
</dbReference>
<feature type="transmembrane region" description="Helical" evidence="7">
    <location>
        <begin position="43"/>
        <end position="61"/>
    </location>
</feature>
<dbReference type="PANTHER" id="PTHR30106">
    <property type="entry name" value="INNER MEMBRANE PROTEIN YEIH-RELATED"/>
    <property type="match status" value="1"/>
</dbReference>
<dbReference type="Proteomes" id="UP001401887">
    <property type="component" value="Unassembled WGS sequence"/>
</dbReference>
<evidence type="ECO:0000256" key="3">
    <source>
        <dbReference type="ARBA" id="ARBA00022475"/>
    </source>
</evidence>
<keyword evidence="3" id="KW-1003">Cell membrane</keyword>
<dbReference type="NCBIfam" id="TIGR00698">
    <property type="entry name" value="YeiH family putative sulfate export transporter"/>
    <property type="match status" value="1"/>
</dbReference>
<keyword evidence="4 7" id="KW-0812">Transmembrane</keyword>
<keyword evidence="9" id="KW-1185">Reference proteome</keyword>
<feature type="transmembrane region" description="Helical" evidence="7">
    <location>
        <begin position="161"/>
        <end position="179"/>
    </location>
</feature>
<evidence type="ECO:0000313" key="8">
    <source>
        <dbReference type="EMBL" id="GAA5513819.1"/>
    </source>
</evidence>
<accession>A0ABP9W8Z4</accession>
<comment type="subcellular location">
    <subcellularLocation>
        <location evidence="1">Cell membrane</location>
        <topology evidence="1">Multi-pass membrane protein</topology>
    </subcellularLocation>
</comment>
<dbReference type="InterPro" id="IPR018383">
    <property type="entry name" value="UPF0324_pro"/>
</dbReference>
<evidence type="ECO:0000256" key="7">
    <source>
        <dbReference type="SAM" id="Phobius"/>
    </source>
</evidence>
<comment type="similarity">
    <text evidence="2">Belongs to the UPF0324 family.</text>
</comment>